<evidence type="ECO:0000256" key="3">
    <source>
        <dbReference type="ARBA" id="ARBA00022676"/>
    </source>
</evidence>
<organism evidence="9">
    <name type="scientific">freshwater metagenome</name>
    <dbReference type="NCBI Taxonomy" id="449393"/>
    <lineage>
        <taxon>unclassified sequences</taxon>
        <taxon>metagenomes</taxon>
        <taxon>ecological metagenomes</taxon>
    </lineage>
</organism>
<evidence type="ECO:0000256" key="8">
    <source>
        <dbReference type="SAM" id="Phobius"/>
    </source>
</evidence>
<keyword evidence="6 8" id="KW-1133">Transmembrane helix</keyword>
<feature type="transmembrane region" description="Helical" evidence="8">
    <location>
        <begin position="377"/>
        <end position="397"/>
    </location>
</feature>
<evidence type="ECO:0000256" key="4">
    <source>
        <dbReference type="ARBA" id="ARBA00022679"/>
    </source>
</evidence>
<keyword evidence="7 8" id="KW-0472">Membrane</keyword>
<dbReference type="GO" id="GO:0005886">
    <property type="term" value="C:plasma membrane"/>
    <property type="evidence" value="ECO:0007669"/>
    <property type="project" value="UniProtKB-SubCell"/>
</dbReference>
<evidence type="ECO:0000256" key="5">
    <source>
        <dbReference type="ARBA" id="ARBA00022692"/>
    </source>
</evidence>
<keyword evidence="4" id="KW-0808">Transferase</keyword>
<comment type="subcellular location">
    <subcellularLocation>
        <location evidence="1">Cell membrane</location>
        <topology evidence="1">Multi-pass membrane protein</topology>
    </subcellularLocation>
</comment>
<proteinExistence type="predicted"/>
<accession>A0A6J7SM02</accession>
<feature type="transmembrane region" description="Helical" evidence="8">
    <location>
        <begin position="212"/>
        <end position="228"/>
    </location>
</feature>
<dbReference type="InterPro" id="IPR050297">
    <property type="entry name" value="LipidA_mod_glycosyltrf_83"/>
</dbReference>
<feature type="transmembrane region" description="Helical" evidence="8">
    <location>
        <begin position="95"/>
        <end position="112"/>
    </location>
</feature>
<feature type="transmembrane region" description="Helical" evidence="8">
    <location>
        <begin position="319"/>
        <end position="341"/>
    </location>
</feature>
<feature type="transmembrane region" description="Helical" evidence="8">
    <location>
        <begin position="181"/>
        <end position="205"/>
    </location>
</feature>
<protein>
    <submittedName>
        <fullName evidence="9">Unannotated protein</fullName>
    </submittedName>
</protein>
<evidence type="ECO:0000256" key="2">
    <source>
        <dbReference type="ARBA" id="ARBA00022475"/>
    </source>
</evidence>
<keyword evidence="2" id="KW-1003">Cell membrane</keyword>
<dbReference type="PANTHER" id="PTHR33908">
    <property type="entry name" value="MANNOSYLTRANSFERASE YKCB-RELATED"/>
    <property type="match status" value="1"/>
</dbReference>
<feature type="transmembrane region" description="Helical" evidence="8">
    <location>
        <begin position="17"/>
        <end position="34"/>
    </location>
</feature>
<feature type="transmembrane region" description="Helical" evidence="8">
    <location>
        <begin position="118"/>
        <end position="137"/>
    </location>
</feature>
<keyword evidence="3" id="KW-0328">Glycosyltransferase</keyword>
<dbReference type="GO" id="GO:0016763">
    <property type="term" value="F:pentosyltransferase activity"/>
    <property type="evidence" value="ECO:0007669"/>
    <property type="project" value="TreeGrafter"/>
</dbReference>
<feature type="transmembrane region" description="Helical" evidence="8">
    <location>
        <begin position="353"/>
        <end position="371"/>
    </location>
</feature>
<evidence type="ECO:0000313" key="9">
    <source>
        <dbReference type="EMBL" id="CAB5041300.1"/>
    </source>
</evidence>
<reference evidence="9" key="1">
    <citation type="submission" date="2020-05" db="EMBL/GenBank/DDBJ databases">
        <authorList>
            <person name="Chiriac C."/>
            <person name="Salcher M."/>
            <person name="Ghai R."/>
            <person name="Kavagutti S V."/>
        </authorList>
    </citation>
    <scope>NUCLEOTIDE SEQUENCE</scope>
</reference>
<dbReference type="EMBL" id="CAFBPZ010000101">
    <property type="protein sequence ID" value="CAB5041300.1"/>
    <property type="molecule type" value="Genomic_DNA"/>
</dbReference>
<sequence>MLLLMTSQVEPVHRKEVFGLTWVLLAALGVQLWFRDPVFNGPDAISNFKFAVSGQDWNYWFEPDAFLHYLFPMGYGSFLAIVTRFTGGSFFPIQLIQISLALSMAWMGWLLTRHISRVARVTTFVVIALSPAALWLARTNGYEILISFFMMLAITLLWGIGGQPLATKSILQRFFPAFAGLAMGLCMLCQGKTIIVMPVLIYLVLRWGKVQTWLLLTISAIPPALWGIRNHFVLGTWNPFNSSSEVVMWMGNNWTTQTGEYVQVPPPLPAEYSGFYEASLNFIVTQPEKAYELLLFRMARLLEPTYIYPDFGGIKGANLVLHFTFIAFAIVAVLTFAAYVFGRLWAGPPTLPAVGPIAVMVLLFALVHIPFATETRHLQPIVPIALAVSVPTLISLLQKRRIRWKSKIRKS</sequence>
<name>A0A6J7SM02_9ZZZZ</name>
<dbReference type="AlphaFoldDB" id="A0A6J7SM02"/>
<feature type="transmembrane region" description="Helical" evidence="8">
    <location>
        <begin position="144"/>
        <end position="161"/>
    </location>
</feature>
<evidence type="ECO:0000256" key="6">
    <source>
        <dbReference type="ARBA" id="ARBA00022989"/>
    </source>
</evidence>
<dbReference type="PANTHER" id="PTHR33908:SF11">
    <property type="entry name" value="MEMBRANE PROTEIN"/>
    <property type="match status" value="1"/>
</dbReference>
<keyword evidence="5 8" id="KW-0812">Transmembrane</keyword>
<feature type="transmembrane region" description="Helical" evidence="8">
    <location>
        <begin position="66"/>
        <end position="83"/>
    </location>
</feature>
<gene>
    <name evidence="9" type="ORF">UFOPK4237_01291</name>
</gene>
<evidence type="ECO:0000256" key="7">
    <source>
        <dbReference type="ARBA" id="ARBA00023136"/>
    </source>
</evidence>
<dbReference type="GO" id="GO:0008610">
    <property type="term" value="P:lipid biosynthetic process"/>
    <property type="evidence" value="ECO:0007669"/>
    <property type="project" value="UniProtKB-ARBA"/>
</dbReference>
<evidence type="ECO:0000256" key="1">
    <source>
        <dbReference type="ARBA" id="ARBA00004651"/>
    </source>
</evidence>